<evidence type="ECO:0000256" key="1">
    <source>
        <dbReference type="ARBA" id="ARBA00004651"/>
    </source>
</evidence>
<keyword evidence="3" id="KW-1003">Cell membrane</keyword>
<accession>A0A926EPD1</accession>
<comment type="similarity">
    <text evidence="7">Belongs to the binding-protein-dependent transport system permease family.</text>
</comment>
<organism evidence="9 10">
    <name type="scientific">Youxingia wuxianensis</name>
    <dbReference type="NCBI Taxonomy" id="2763678"/>
    <lineage>
        <taxon>Bacteria</taxon>
        <taxon>Bacillati</taxon>
        <taxon>Bacillota</taxon>
        <taxon>Clostridia</taxon>
        <taxon>Eubacteriales</taxon>
        <taxon>Oscillospiraceae</taxon>
        <taxon>Youxingia</taxon>
    </lineage>
</organism>
<evidence type="ECO:0000256" key="5">
    <source>
        <dbReference type="ARBA" id="ARBA00022989"/>
    </source>
</evidence>
<proteinExistence type="inferred from homology"/>
<dbReference type="PROSITE" id="PS50928">
    <property type="entry name" value="ABC_TM1"/>
    <property type="match status" value="1"/>
</dbReference>
<dbReference type="InterPro" id="IPR050901">
    <property type="entry name" value="BP-dep_ABC_trans_perm"/>
</dbReference>
<dbReference type="CDD" id="cd06261">
    <property type="entry name" value="TM_PBP2"/>
    <property type="match status" value="1"/>
</dbReference>
<gene>
    <name evidence="9" type="ORF">H8705_06885</name>
</gene>
<dbReference type="InterPro" id="IPR000515">
    <property type="entry name" value="MetI-like"/>
</dbReference>
<dbReference type="AlphaFoldDB" id="A0A926EPD1"/>
<keyword evidence="2 7" id="KW-0813">Transport</keyword>
<comment type="caution">
    <text evidence="9">The sequence shown here is derived from an EMBL/GenBank/DDBJ whole genome shotgun (WGS) entry which is preliminary data.</text>
</comment>
<evidence type="ECO:0000256" key="7">
    <source>
        <dbReference type="RuleBase" id="RU363032"/>
    </source>
</evidence>
<evidence type="ECO:0000313" key="10">
    <source>
        <dbReference type="Proteomes" id="UP000623678"/>
    </source>
</evidence>
<sequence>MKHTREELKIIRSIKRSMQPLSVGKRILVNLGLFVAFLFFIGPILWIVLMSFKTQSQITSWPPSIFSSFTLENYASIFSRLGGAAVETTKDMLMQKKVEKFVQALINTAFLSVSSVAISLVVGVPAAYGLSRFKTKSKESLAMMFMSFRFVPELMTIIPLYLIYQKVGLYGTTFGLVWVYILISLPMIIWISRIGFDELPYDLEQAALLDGYGKAKAFFKIVLPLAKPGIAASVVLSFIYAWNNFLFGFILSSSDNQPVTVAILGFYDITGLNYGRISAAIVLAILPAIIVSQVACKHLVSGLSMGAVKR</sequence>
<dbReference type="PANTHER" id="PTHR32243:SF18">
    <property type="entry name" value="INNER MEMBRANE ABC TRANSPORTER PERMEASE PROTEIN YCJP"/>
    <property type="match status" value="1"/>
</dbReference>
<feature type="transmembrane region" description="Helical" evidence="7">
    <location>
        <begin position="101"/>
        <end position="129"/>
    </location>
</feature>
<dbReference type="GO" id="GO:0005886">
    <property type="term" value="C:plasma membrane"/>
    <property type="evidence" value="ECO:0007669"/>
    <property type="project" value="UniProtKB-SubCell"/>
</dbReference>
<evidence type="ECO:0000256" key="2">
    <source>
        <dbReference type="ARBA" id="ARBA00022448"/>
    </source>
</evidence>
<reference evidence="9" key="1">
    <citation type="submission" date="2020-08" db="EMBL/GenBank/DDBJ databases">
        <title>Genome public.</title>
        <authorList>
            <person name="Liu C."/>
            <person name="Sun Q."/>
        </authorList>
    </citation>
    <scope>NUCLEOTIDE SEQUENCE</scope>
    <source>
        <strain evidence="9">NSJ-64</strain>
    </source>
</reference>
<dbReference type="Gene3D" id="1.10.3720.10">
    <property type="entry name" value="MetI-like"/>
    <property type="match status" value="1"/>
</dbReference>
<dbReference type="Proteomes" id="UP000623678">
    <property type="component" value="Unassembled WGS sequence"/>
</dbReference>
<dbReference type="SUPFAM" id="SSF161098">
    <property type="entry name" value="MetI-like"/>
    <property type="match status" value="1"/>
</dbReference>
<evidence type="ECO:0000256" key="4">
    <source>
        <dbReference type="ARBA" id="ARBA00022692"/>
    </source>
</evidence>
<feature type="transmembrane region" description="Helical" evidence="7">
    <location>
        <begin position="176"/>
        <end position="196"/>
    </location>
</feature>
<dbReference type="Pfam" id="PF00528">
    <property type="entry name" value="BPD_transp_1"/>
    <property type="match status" value="1"/>
</dbReference>
<keyword evidence="4 7" id="KW-0812">Transmembrane</keyword>
<evidence type="ECO:0000313" key="9">
    <source>
        <dbReference type="EMBL" id="MBC8585306.1"/>
    </source>
</evidence>
<dbReference type="InterPro" id="IPR035906">
    <property type="entry name" value="MetI-like_sf"/>
</dbReference>
<name>A0A926EPD1_9FIRM</name>
<feature type="transmembrane region" description="Helical" evidence="7">
    <location>
        <begin position="141"/>
        <end position="164"/>
    </location>
</feature>
<feature type="transmembrane region" description="Helical" evidence="7">
    <location>
        <begin position="27"/>
        <end position="52"/>
    </location>
</feature>
<keyword evidence="10" id="KW-1185">Reference proteome</keyword>
<dbReference type="PANTHER" id="PTHR32243">
    <property type="entry name" value="MALTOSE TRANSPORT SYSTEM PERMEASE-RELATED"/>
    <property type="match status" value="1"/>
</dbReference>
<dbReference type="RefSeq" id="WP_262395090.1">
    <property type="nucleotide sequence ID" value="NZ_JACRTD010000004.1"/>
</dbReference>
<feature type="domain" description="ABC transmembrane type-1" evidence="8">
    <location>
        <begin position="105"/>
        <end position="295"/>
    </location>
</feature>
<keyword evidence="5 7" id="KW-1133">Transmembrane helix</keyword>
<feature type="transmembrane region" description="Helical" evidence="7">
    <location>
        <begin position="277"/>
        <end position="300"/>
    </location>
</feature>
<keyword evidence="6 7" id="KW-0472">Membrane</keyword>
<dbReference type="EMBL" id="JACRTD010000004">
    <property type="protein sequence ID" value="MBC8585306.1"/>
    <property type="molecule type" value="Genomic_DNA"/>
</dbReference>
<evidence type="ECO:0000259" key="8">
    <source>
        <dbReference type="PROSITE" id="PS50928"/>
    </source>
</evidence>
<evidence type="ECO:0000256" key="3">
    <source>
        <dbReference type="ARBA" id="ARBA00022475"/>
    </source>
</evidence>
<evidence type="ECO:0000256" key="6">
    <source>
        <dbReference type="ARBA" id="ARBA00023136"/>
    </source>
</evidence>
<feature type="transmembrane region" description="Helical" evidence="7">
    <location>
        <begin position="217"/>
        <end position="242"/>
    </location>
</feature>
<comment type="subcellular location">
    <subcellularLocation>
        <location evidence="1 7">Cell membrane</location>
        <topology evidence="1 7">Multi-pass membrane protein</topology>
    </subcellularLocation>
</comment>
<protein>
    <submittedName>
        <fullName evidence="9">Carbohydrate ABC transporter permease</fullName>
    </submittedName>
</protein>
<dbReference type="GO" id="GO:0055085">
    <property type="term" value="P:transmembrane transport"/>
    <property type="evidence" value="ECO:0007669"/>
    <property type="project" value="InterPro"/>
</dbReference>